<dbReference type="EMBL" id="RCHS01000880">
    <property type="protein sequence ID" value="RMX56221.1"/>
    <property type="molecule type" value="Genomic_DNA"/>
</dbReference>
<reference evidence="2 3" key="1">
    <citation type="journal article" date="2018" name="Sci. Rep.">
        <title>Comparative analysis of the Pocillopora damicornis genome highlights role of immune system in coral evolution.</title>
        <authorList>
            <person name="Cunning R."/>
            <person name="Bay R.A."/>
            <person name="Gillette P."/>
            <person name="Baker A.C."/>
            <person name="Traylor-Knowles N."/>
        </authorList>
    </citation>
    <scope>NUCLEOTIDE SEQUENCE [LARGE SCALE GENOMIC DNA]</scope>
    <source>
        <strain evidence="2">RSMAS</strain>
        <tissue evidence="2">Whole animal</tissue>
    </source>
</reference>
<keyword evidence="1" id="KW-0472">Membrane</keyword>
<gene>
    <name evidence="2" type="ORF">pdam_00018236</name>
</gene>
<dbReference type="AlphaFoldDB" id="A0A3M6URE7"/>
<evidence type="ECO:0000256" key="1">
    <source>
        <dbReference type="SAM" id="Phobius"/>
    </source>
</evidence>
<sequence>MYDGNPEASILVQVLARIELRMVGITGAQVIMDTKSLLAIVFMVIAIVILLSLTIYTVVKSWMQISREYAQRQRSWMEDTHSFGNTECDNNESAAPNDTFTLGEKSSEYAQVTSDCCQTADSNQNEHGGIKSSKSAVKTVLVQVETSNDTSF</sequence>
<organism evidence="2 3">
    <name type="scientific">Pocillopora damicornis</name>
    <name type="common">Cauliflower coral</name>
    <name type="synonym">Millepora damicornis</name>
    <dbReference type="NCBI Taxonomy" id="46731"/>
    <lineage>
        <taxon>Eukaryota</taxon>
        <taxon>Metazoa</taxon>
        <taxon>Cnidaria</taxon>
        <taxon>Anthozoa</taxon>
        <taxon>Hexacorallia</taxon>
        <taxon>Scleractinia</taxon>
        <taxon>Astrocoeniina</taxon>
        <taxon>Pocilloporidae</taxon>
        <taxon>Pocillopora</taxon>
    </lineage>
</organism>
<evidence type="ECO:0000313" key="3">
    <source>
        <dbReference type="Proteomes" id="UP000275408"/>
    </source>
</evidence>
<keyword evidence="1" id="KW-1133">Transmembrane helix</keyword>
<name>A0A3M6URE7_POCDA</name>
<keyword evidence="3" id="KW-1185">Reference proteome</keyword>
<evidence type="ECO:0000313" key="2">
    <source>
        <dbReference type="EMBL" id="RMX56221.1"/>
    </source>
</evidence>
<keyword evidence="1" id="KW-0812">Transmembrane</keyword>
<feature type="transmembrane region" description="Helical" evidence="1">
    <location>
        <begin position="37"/>
        <end position="59"/>
    </location>
</feature>
<comment type="caution">
    <text evidence="2">The sequence shown here is derived from an EMBL/GenBank/DDBJ whole genome shotgun (WGS) entry which is preliminary data.</text>
</comment>
<protein>
    <submittedName>
        <fullName evidence="2">Uncharacterized protein</fullName>
    </submittedName>
</protein>
<proteinExistence type="predicted"/>
<dbReference type="Proteomes" id="UP000275408">
    <property type="component" value="Unassembled WGS sequence"/>
</dbReference>
<accession>A0A3M6URE7</accession>